<reference evidence="1 3" key="1">
    <citation type="journal article" date="2019" name="Sci. Rep.">
        <title>Orb-weaving spider Araneus ventricosus genome elucidates the spidroin gene catalogue.</title>
        <authorList>
            <person name="Kono N."/>
            <person name="Nakamura H."/>
            <person name="Ohtoshi R."/>
            <person name="Moran D.A.P."/>
            <person name="Shinohara A."/>
            <person name="Yoshida Y."/>
            <person name="Fujiwara M."/>
            <person name="Mori M."/>
            <person name="Tomita M."/>
            <person name="Arakawa K."/>
        </authorList>
    </citation>
    <scope>NUCLEOTIDE SEQUENCE [LARGE SCALE GENOMIC DNA]</scope>
</reference>
<proteinExistence type="predicted"/>
<comment type="caution">
    <text evidence="1">The sequence shown here is derived from an EMBL/GenBank/DDBJ whole genome shotgun (WGS) entry which is preliminary data.</text>
</comment>
<evidence type="ECO:0000313" key="3">
    <source>
        <dbReference type="Proteomes" id="UP000499080"/>
    </source>
</evidence>
<dbReference type="EMBL" id="BGPR01131372">
    <property type="protein sequence ID" value="GBN46656.1"/>
    <property type="molecule type" value="Genomic_DNA"/>
</dbReference>
<dbReference type="Proteomes" id="UP000499080">
    <property type="component" value="Unassembled WGS sequence"/>
</dbReference>
<protein>
    <submittedName>
        <fullName evidence="1">Uncharacterized protein</fullName>
    </submittedName>
</protein>
<name>A0A4Y2P6G8_ARAVE</name>
<gene>
    <name evidence="1" type="ORF">AVEN_132726_1</name>
    <name evidence="2" type="ORF">AVEN_139309_1</name>
</gene>
<keyword evidence="3" id="KW-1185">Reference proteome</keyword>
<dbReference type="EMBL" id="BGPR01131371">
    <property type="protein sequence ID" value="GBN46653.1"/>
    <property type="molecule type" value="Genomic_DNA"/>
</dbReference>
<evidence type="ECO:0000313" key="1">
    <source>
        <dbReference type="EMBL" id="GBN46653.1"/>
    </source>
</evidence>
<accession>A0A4Y2P6G8</accession>
<organism evidence="1 3">
    <name type="scientific">Araneus ventricosus</name>
    <name type="common">Orbweaver spider</name>
    <name type="synonym">Epeira ventricosa</name>
    <dbReference type="NCBI Taxonomy" id="182803"/>
    <lineage>
        <taxon>Eukaryota</taxon>
        <taxon>Metazoa</taxon>
        <taxon>Ecdysozoa</taxon>
        <taxon>Arthropoda</taxon>
        <taxon>Chelicerata</taxon>
        <taxon>Arachnida</taxon>
        <taxon>Araneae</taxon>
        <taxon>Araneomorphae</taxon>
        <taxon>Entelegynae</taxon>
        <taxon>Araneoidea</taxon>
        <taxon>Araneidae</taxon>
        <taxon>Araneus</taxon>
    </lineage>
</organism>
<feature type="non-terminal residue" evidence="1">
    <location>
        <position position="1"/>
    </location>
</feature>
<evidence type="ECO:0000313" key="2">
    <source>
        <dbReference type="EMBL" id="GBN46656.1"/>
    </source>
</evidence>
<dbReference type="AlphaFoldDB" id="A0A4Y2P6G8"/>
<sequence length="42" mass="4634">LRLSGGLVLKLGVRGTHVQDLIGVMPEEDDLIVYLWSIVVTE</sequence>